<dbReference type="Proteomes" id="UP001240236">
    <property type="component" value="Unassembled WGS sequence"/>
</dbReference>
<feature type="domain" description="DUF397" evidence="1">
    <location>
        <begin position="8"/>
        <end position="55"/>
    </location>
</feature>
<keyword evidence="3" id="KW-1185">Reference proteome</keyword>
<evidence type="ECO:0000313" key="2">
    <source>
        <dbReference type="EMBL" id="MDQ0366106.1"/>
    </source>
</evidence>
<proteinExistence type="predicted"/>
<dbReference type="AlphaFoldDB" id="A0AAE4AXU7"/>
<dbReference type="Pfam" id="PF04149">
    <property type="entry name" value="DUF397"/>
    <property type="match status" value="1"/>
</dbReference>
<accession>A0AAE4AXU7</accession>
<reference evidence="2 3" key="1">
    <citation type="submission" date="2023-07" db="EMBL/GenBank/DDBJ databases">
        <title>Sequencing the genomes of 1000 actinobacteria strains.</title>
        <authorList>
            <person name="Klenk H.-P."/>
        </authorList>
    </citation>
    <scope>NUCLEOTIDE SEQUENCE [LARGE SCALE GENOMIC DNA]</scope>
    <source>
        <strain evidence="2 3">DSM 44709</strain>
    </source>
</reference>
<dbReference type="EMBL" id="JAUSUZ010000001">
    <property type="protein sequence ID" value="MDQ0366106.1"/>
    <property type="molecule type" value="Genomic_DNA"/>
</dbReference>
<evidence type="ECO:0000259" key="1">
    <source>
        <dbReference type="Pfam" id="PF04149"/>
    </source>
</evidence>
<organism evidence="2 3">
    <name type="scientific">Catenuloplanes indicus</name>
    <dbReference type="NCBI Taxonomy" id="137267"/>
    <lineage>
        <taxon>Bacteria</taxon>
        <taxon>Bacillati</taxon>
        <taxon>Actinomycetota</taxon>
        <taxon>Actinomycetes</taxon>
        <taxon>Micromonosporales</taxon>
        <taxon>Micromonosporaceae</taxon>
        <taxon>Catenuloplanes</taxon>
    </lineage>
</organism>
<sequence length="65" mass="7151">MQTDLQLRWRKRCGTSTCVEVATTPSTTYVRDSEEPLGDRLAVSASAWSAFIAAVAKDGIPTDRY</sequence>
<dbReference type="InterPro" id="IPR007278">
    <property type="entry name" value="DUF397"/>
</dbReference>
<comment type="caution">
    <text evidence="2">The sequence shown here is derived from an EMBL/GenBank/DDBJ whole genome shotgun (WGS) entry which is preliminary data.</text>
</comment>
<protein>
    <recommendedName>
        <fullName evidence="1">DUF397 domain-containing protein</fullName>
    </recommendedName>
</protein>
<name>A0AAE4AXU7_9ACTN</name>
<evidence type="ECO:0000313" key="3">
    <source>
        <dbReference type="Proteomes" id="UP001240236"/>
    </source>
</evidence>
<gene>
    <name evidence="2" type="ORF">J2S42_002775</name>
</gene>
<dbReference type="RefSeq" id="WP_307239192.1">
    <property type="nucleotide sequence ID" value="NZ_JAUSUZ010000001.1"/>
</dbReference>